<accession>A0A565B6K2</accession>
<dbReference type="AlphaFoldDB" id="A0A565B6K2"/>
<gene>
    <name evidence="1" type="ORF">ANE_LOCUS7418</name>
</gene>
<organism evidence="1 2">
    <name type="scientific">Arabis nemorensis</name>
    <dbReference type="NCBI Taxonomy" id="586526"/>
    <lineage>
        <taxon>Eukaryota</taxon>
        <taxon>Viridiplantae</taxon>
        <taxon>Streptophyta</taxon>
        <taxon>Embryophyta</taxon>
        <taxon>Tracheophyta</taxon>
        <taxon>Spermatophyta</taxon>
        <taxon>Magnoliopsida</taxon>
        <taxon>eudicotyledons</taxon>
        <taxon>Gunneridae</taxon>
        <taxon>Pentapetalae</taxon>
        <taxon>rosids</taxon>
        <taxon>malvids</taxon>
        <taxon>Brassicales</taxon>
        <taxon>Brassicaceae</taxon>
        <taxon>Arabideae</taxon>
        <taxon>Arabis</taxon>
    </lineage>
</organism>
<dbReference type="EMBL" id="CABITT030000003">
    <property type="protein sequence ID" value="VVA96973.1"/>
    <property type="molecule type" value="Genomic_DNA"/>
</dbReference>
<comment type="caution">
    <text evidence="1">The sequence shown here is derived from an EMBL/GenBank/DDBJ whole genome shotgun (WGS) entry which is preliminary data.</text>
</comment>
<evidence type="ECO:0000313" key="2">
    <source>
        <dbReference type="Proteomes" id="UP000489600"/>
    </source>
</evidence>
<evidence type="ECO:0000313" key="1">
    <source>
        <dbReference type="EMBL" id="VVA96973.1"/>
    </source>
</evidence>
<dbReference type="SUPFAM" id="SSF103511">
    <property type="entry name" value="Chlorophyll a-b binding protein"/>
    <property type="match status" value="1"/>
</dbReference>
<dbReference type="Proteomes" id="UP000489600">
    <property type="component" value="Unassembled WGS sequence"/>
</dbReference>
<protein>
    <submittedName>
        <fullName evidence="1">Uncharacterized protein</fullName>
    </submittedName>
</protein>
<proteinExistence type="predicted"/>
<reference evidence="1" key="1">
    <citation type="submission" date="2019-07" db="EMBL/GenBank/DDBJ databases">
        <authorList>
            <person name="Dittberner H."/>
        </authorList>
    </citation>
    <scope>NUCLEOTIDE SEQUENCE [LARGE SCALE GENOMIC DNA]</scope>
</reference>
<sequence>MVSSLLSSTQLSSSFLPLPPPKLSAHGHCPSQRTLWFCRKHSSLRVRAAKLPEGMIVPKVEPKFEPAFLGFTYTAEIWNSRACMIGLIGTFIVELILNKGILQVIGVDVGKGLDLPL</sequence>
<dbReference type="OrthoDB" id="542523at2759"/>
<name>A0A565B6K2_9BRAS</name>
<keyword evidence="2" id="KW-1185">Reference proteome</keyword>